<organism evidence="9">
    <name type="scientific">uncultured Arthrobacter sp</name>
    <dbReference type="NCBI Taxonomy" id="114050"/>
    <lineage>
        <taxon>Bacteria</taxon>
        <taxon>Bacillati</taxon>
        <taxon>Actinomycetota</taxon>
        <taxon>Actinomycetes</taxon>
        <taxon>Micrococcales</taxon>
        <taxon>Micrococcaceae</taxon>
        <taxon>Arthrobacter</taxon>
        <taxon>environmental samples</taxon>
    </lineage>
</organism>
<protein>
    <recommendedName>
        <fullName evidence="10">Ribose ABC transport system, permease protein RbsC</fullName>
    </recommendedName>
</protein>
<feature type="transmembrane region" description="Helical" evidence="8">
    <location>
        <begin position="75"/>
        <end position="93"/>
    </location>
</feature>
<sequence>MTTRPGMARLARRSRRGGLPYVLLVVMLLVFVVLPVVAGQQVTSFNYYNLFQVFASLGLLSVALGLTMIAGEFDLSVLGTYAFAGLVAVKLGADDPVVGLLAALVLAALIGALQGALVAWFRLPSAAVSLGVYIALLGLTATISDSKTVPYNNLNVSDVLDRQYLEIFSLRSIIAILAVAAIAVTMTYTRFGRDVRAIGSDRRASLRIGVRVDSILVVLFVLSALLSALGGSMLALSLAAATPDPGFDPLIFALTAVLLGGVSLRGGTGTVLGIAAGILTLSLLRELLTVLATPTYVSSLATGGLLLVVAFAAAPGLNAWWLSMRRPTKRVAEPPSLSRVG</sequence>
<gene>
    <name evidence="9" type="ORF">AVDCRST_MAG83-2842</name>
</gene>
<evidence type="ECO:0000256" key="5">
    <source>
        <dbReference type="ARBA" id="ARBA00022692"/>
    </source>
</evidence>
<keyword evidence="5 8" id="KW-0812">Transmembrane</keyword>
<evidence type="ECO:0008006" key="10">
    <source>
        <dbReference type="Google" id="ProtNLM"/>
    </source>
</evidence>
<feature type="transmembrane region" description="Helical" evidence="8">
    <location>
        <begin position="164"/>
        <end position="191"/>
    </location>
</feature>
<evidence type="ECO:0000313" key="9">
    <source>
        <dbReference type="EMBL" id="CAA9263554.1"/>
    </source>
</evidence>
<dbReference type="CDD" id="cd06579">
    <property type="entry name" value="TM_PBP1_transp_AraH_like"/>
    <property type="match status" value="1"/>
</dbReference>
<feature type="transmembrane region" description="Helical" evidence="8">
    <location>
        <begin position="50"/>
        <end position="68"/>
    </location>
</feature>
<keyword evidence="7 8" id="KW-0472">Membrane</keyword>
<proteinExistence type="predicted"/>
<dbReference type="GO" id="GO:0005886">
    <property type="term" value="C:plasma membrane"/>
    <property type="evidence" value="ECO:0007669"/>
    <property type="project" value="UniProtKB-SubCell"/>
</dbReference>
<feature type="transmembrane region" description="Helical" evidence="8">
    <location>
        <begin position="271"/>
        <end position="288"/>
    </location>
</feature>
<keyword evidence="4" id="KW-0997">Cell inner membrane</keyword>
<feature type="transmembrane region" description="Helical" evidence="8">
    <location>
        <begin position="246"/>
        <end position="264"/>
    </location>
</feature>
<dbReference type="PANTHER" id="PTHR32196:SF21">
    <property type="entry name" value="ABC TRANSPORTER PERMEASE PROTEIN YPHD-RELATED"/>
    <property type="match status" value="1"/>
</dbReference>
<evidence type="ECO:0000256" key="7">
    <source>
        <dbReference type="ARBA" id="ARBA00023136"/>
    </source>
</evidence>
<feature type="transmembrane region" description="Helical" evidence="8">
    <location>
        <begin position="212"/>
        <end position="240"/>
    </location>
</feature>
<keyword evidence="6 8" id="KW-1133">Transmembrane helix</keyword>
<dbReference type="InterPro" id="IPR001851">
    <property type="entry name" value="ABC_transp_permease"/>
</dbReference>
<evidence type="ECO:0000256" key="1">
    <source>
        <dbReference type="ARBA" id="ARBA00004651"/>
    </source>
</evidence>
<dbReference type="GO" id="GO:0022857">
    <property type="term" value="F:transmembrane transporter activity"/>
    <property type="evidence" value="ECO:0007669"/>
    <property type="project" value="InterPro"/>
</dbReference>
<dbReference type="EMBL" id="CADCTE010000155">
    <property type="protein sequence ID" value="CAA9263554.1"/>
    <property type="molecule type" value="Genomic_DNA"/>
</dbReference>
<comment type="subcellular location">
    <subcellularLocation>
        <location evidence="1">Cell membrane</location>
        <topology evidence="1">Multi-pass membrane protein</topology>
    </subcellularLocation>
</comment>
<accession>A0A6J4J0H1</accession>
<evidence type="ECO:0000256" key="4">
    <source>
        <dbReference type="ARBA" id="ARBA00022519"/>
    </source>
</evidence>
<evidence type="ECO:0000256" key="8">
    <source>
        <dbReference type="SAM" id="Phobius"/>
    </source>
</evidence>
<evidence type="ECO:0000256" key="6">
    <source>
        <dbReference type="ARBA" id="ARBA00022989"/>
    </source>
</evidence>
<keyword evidence="2" id="KW-0813">Transport</keyword>
<dbReference type="AlphaFoldDB" id="A0A6J4J0H1"/>
<name>A0A6J4J0H1_9MICC</name>
<evidence type="ECO:0000256" key="2">
    <source>
        <dbReference type="ARBA" id="ARBA00022448"/>
    </source>
</evidence>
<feature type="transmembrane region" description="Helical" evidence="8">
    <location>
        <begin position="127"/>
        <end position="144"/>
    </location>
</feature>
<feature type="transmembrane region" description="Helical" evidence="8">
    <location>
        <begin position="99"/>
        <end position="120"/>
    </location>
</feature>
<reference evidence="9" key="1">
    <citation type="submission" date="2020-02" db="EMBL/GenBank/DDBJ databases">
        <authorList>
            <person name="Meier V. D."/>
        </authorList>
    </citation>
    <scope>NUCLEOTIDE SEQUENCE</scope>
    <source>
        <strain evidence="9">AVDCRST_MAG83</strain>
    </source>
</reference>
<feature type="transmembrane region" description="Helical" evidence="8">
    <location>
        <begin position="21"/>
        <end position="38"/>
    </location>
</feature>
<evidence type="ECO:0000256" key="3">
    <source>
        <dbReference type="ARBA" id="ARBA00022475"/>
    </source>
</evidence>
<feature type="transmembrane region" description="Helical" evidence="8">
    <location>
        <begin position="300"/>
        <end position="322"/>
    </location>
</feature>
<dbReference type="Pfam" id="PF02653">
    <property type="entry name" value="BPD_transp_2"/>
    <property type="match status" value="1"/>
</dbReference>
<dbReference type="PANTHER" id="PTHR32196">
    <property type="entry name" value="ABC TRANSPORTER PERMEASE PROTEIN YPHD-RELATED-RELATED"/>
    <property type="match status" value="1"/>
</dbReference>
<keyword evidence="3" id="KW-1003">Cell membrane</keyword>